<dbReference type="InterPro" id="IPR020904">
    <property type="entry name" value="Sc_DH/Rdtase_CS"/>
</dbReference>
<protein>
    <submittedName>
        <fullName evidence="3">YciK family oxidoreductase</fullName>
    </submittedName>
</protein>
<dbReference type="NCBIfam" id="NF006509">
    <property type="entry name" value="PRK08945.1"/>
    <property type="match status" value="1"/>
</dbReference>
<dbReference type="PANTHER" id="PTHR42901:SF1">
    <property type="entry name" value="ALCOHOL DEHYDROGENASE"/>
    <property type="match status" value="1"/>
</dbReference>
<evidence type="ECO:0000313" key="3">
    <source>
        <dbReference type="EMBL" id="WOJ94878.1"/>
    </source>
</evidence>
<dbReference type="PROSITE" id="PS00061">
    <property type="entry name" value="ADH_SHORT"/>
    <property type="match status" value="1"/>
</dbReference>
<keyword evidence="2" id="KW-0560">Oxidoreductase</keyword>
<keyword evidence="4" id="KW-1185">Reference proteome</keyword>
<dbReference type="SUPFAM" id="SSF51735">
    <property type="entry name" value="NAD(P)-binding Rossmann-fold domains"/>
    <property type="match status" value="1"/>
</dbReference>
<dbReference type="RefSeq" id="WP_407349511.1">
    <property type="nucleotide sequence ID" value="NZ_CP136864.1"/>
</dbReference>
<dbReference type="EMBL" id="CP136864">
    <property type="protein sequence ID" value="WOJ94878.1"/>
    <property type="molecule type" value="Genomic_DNA"/>
</dbReference>
<proteinExistence type="inferred from homology"/>
<comment type="similarity">
    <text evidence="1">Belongs to the short-chain dehydrogenases/reductases (SDR) family.</text>
</comment>
<organism evidence="3 4">
    <name type="scientific">Congregibacter variabilis</name>
    <dbReference type="NCBI Taxonomy" id="3081200"/>
    <lineage>
        <taxon>Bacteria</taxon>
        <taxon>Pseudomonadati</taxon>
        <taxon>Pseudomonadota</taxon>
        <taxon>Gammaproteobacteria</taxon>
        <taxon>Cellvibrionales</taxon>
        <taxon>Halieaceae</taxon>
        <taxon>Congregibacter</taxon>
    </lineage>
</organism>
<name>A0ABZ0I749_9GAMM</name>
<dbReference type="InterPro" id="IPR036291">
    <property type="entry name" value="NAD(P)-bd_dom_sf"/>
</dbReference>
<dbReference type="InterPro" id="IPR002347">
    <property type="entry name" value="SDR_fam"/>
</dbReference>
<sequence>MPEQEMVGVGIPQDYQPAANALQGKTILVTGASDGIGRSAALSFAAHGATVILLGRDVKKLEEVYDLIEAAGGPQPAAIPFDLSQDNEEAFIELARVIEAQLGKLDGLLLNASILGQRRALEQSAWNDWRDVLQVNVHSQFLTVKSLMPLLREAPKASVVFTSSGVGRTGRAYWGAYAVSKFATEGMMQVLASETENTSNIRVNCINPGATNTAMRRAAYPAEEPSSNPSPQDIMRSYLYLMDDCSEDKTGYSFNAQ</sequence>
<dbReference type="PRINTS" id="PR00081">
    <property type="entry name" value="GDHRDH"/>
</dbReference>
<dbReference type="Pfam" id="PF00106">
    <property type="entry name" value="adh_short"/>
    <property type="match status" value="1"/>
</dbReference>
<evidence type="ECO:0000256" key="2">
    <source>
        <dbReference type="ARBA" id="ARBA00023002"/>
    </source>
</evidence>
<accession>A0ABZ0I749</accession>
<dbReference type="Gene3D" id="3.40.50.720">
    <property type="entry name" value="NAD(P)-binding Rossmann-like Domain"/>
    <property type="match status" value="1"/>
</dbReference>
<evidence type="ECO:0000256" key="1">
    <source>
        <dbReference type="ARBA" id="ARBA00006484"/>
    </source>
</evidence>
<reference evidence="3 4" key="1">
    <citation type="submission" date="2023-10" db="EMBL/GenBank/DDBJ databases">
        <title>Two novel species belonging to the OM43/NOR5 clade.</title>
        <authorList>
            <person name="Park M."/>
        </authorList>
    </citation>
    <scope>NUCLEOTIDE SEQUENCE [LARGE SCALE GENOMIC DNA]</scope>
    <source>
        <strain evidence="3 4">IMCC43200</strain>
    </source>
</reference>
<dbReference type="PANTHER" id="PTHR42901">
    <property type="entry name" value="ALCOHOL DEHYDROGENASE"/>
    <property type="match status" value="1"/>
</dbReference>
<gene>
    <name evidence="3" type="ORF">R0135_06835</name>
</gene>
<dbReference type="Proteomes" id="UP001626537">
    <property type="component" value="Chromosome"/>
</dbReference>
<evidence type="ECO:0000313" key="4">
    <source>
        <dbReference type="Proteomes" id="UP001626537"/>
    </source>
</evidence>